<dbReference type="OrthoDB" id="4359435at2759"/>
<dbReference type="AlphaFoldDB" id="A0A1L9VLX9"/>
<dbReference type="Gene3D" id="2.40.70.10">
    <property type="entry name" value="Acid Proteases"/>
    <property type="match status" value="1"/>
</dbReference>
<accession>A0A1L9VLX9</accession>
<sequence length="144" mass="15768">SFTLDIQVVGNGVSLATNALIDTGANGYVFLSTPLAIKLAQFFGIGTLPLSQDCPVRGYDGRMGEPITHAIVLDLRVDGRKLADTPMLIADLGKHDIILGKTWLAQNQVLPDCTNNQLLWPDELPPWKEVVNQLVWTLPKTILH</sequence>
<feature type="non-terminal residue" evidence="1">
    <location>
        <position position="1"/>
    </location>
</feature>
<organism evidence="1 2">
    <name type="scientific">Aspergillus glaucus CBS 516.65</name>
    <dbReference type="NCBI Taxonomy" id="1160497"/>
    <lineage>
        <taxon>Eukaryota</taxon>
        <taxon>Fungi</taxon>
        <taxon>Dikarya</taxon>
        <taxon>Ascomycota</taxon>
        <taxon>Pezizomycotina</taxon>
        <taxon>Eurotiomycetes</taxon>
        <taxon>Eurotiomycetidae</taxon>
        <taxon>Eurotiales</taxon>
        <taxon>Aspergillaceae</taxon>
        <taxon>Aspergillus</taxon>
        <taxon>Aspergillus subgen. Aspergillus</taxon>
    </lineage>
</organism>
<dbReference type="STRING" id="1160497.A0A1L9VLX9"/>
<evidence type="ECO:0000313" key="2">
    <source>
        <dbReference type="Proteomes" id="UP000184300"/>
    </source>
</evidence>
<dbReference type="CDD" id="cd00303">
    <property type="entry name" value="retropepsin_like"/>
    <property type="match status" value="1"/>
</dbReference>
<reference evidence="2" key="1">
    <citation type="journal article" date="2017" name="Genome Biol.">
        <title>Comparative genomics reveals high biological diversity and specific adaptations in the industrially and medically important fungal genus Aspergillus.</title>
        <authorList>
            <person name="de Vries R.P."/>
            <person name="Riley R."/>
            <person name="Wiebenga A."/>
            <person name="Aguilar-Osorio G."/>
            <person name="Amillis S."/>
            <person name="Uchima C.A."/>
            <person name="Anderluh G."/>
            <person name="Asadollahi M."/>
            <person name="Askin M."/>
            <person name="Barry K."/>
            <person name="Battaglia E."/>
            <person name="Bayram O."/>
            <person name="Benocci T."/>
            <person name="Braus-Stromeyer S.A."/>
            <person name="Caldana C."/>
            <person name="Canovas D."/>
            <person name="Cerqueira G.C."/>
            <person name="Chen F."/>
            <person name="Chen W."/>
            <person name="Choi C."/>
            <person name="Clum A."/>
            <person name="Dos Santos R.A."/>
            <person name="Damasio A.R."/>
            <person name="Diallinas G."/>
            <person name="Emri T."/>
            <person name="Fekete E."/>
            <person name="Flipphi M."/>
            <person name="Freyberg S."/>
            <person name="Gallo A."/>
            <person name="Gournas C."/>
            <person name="Habgood R."/>
            <person name="Hainaut M."/>
            <person name="Harispe M.L."/>
            <person name="Henrissat B."/>
            <person name="Hilden K.S."/>
            <person name="Hope R."/>
            <person name="Hossain A."/>
            <person name="Karabika E."/>
            <person name="Karaffa L."/>
            <person name="Karanyi Z."/>
            <person name="Krasevec N."/>
            <person name="Kuo A."/>
            <person name="Kusch H."/>
            <person name="LaButti K."/>
            <person name="Lagendijk E.L."/>
            <person name="Lapidus A."/>
            <person name="Levasseur A."/>
            <person name="Lindquist E."/>
            <person name="Lipzen A."/>
            <person name="Logrieco A.F."/>
            <person name="MacCabe A."/>
            <person name="Maekelae M.R."/>
            <person name="Malavazi I."/>
            <person name="Melin P."/>
            <person name="Meyer V."/>
            <person name="Mielnichuk N."/>
            <person name="Miskei M."/>
            <person name="Molnar A.P."/>
            <person name="Mule G."/>
            <person name="Ngan C.Y."/>
            <person name="Orejas M."/>
            <person name="Orosz E."/>
            <person name="Ouedraogo J.P."/>
            <person name="Overkamp K.M."/>
            <person name="Park H.-S."/>
            <person name="Perrone G."/>
            <person name="Piumi F."/>
            <person name="Punt P.J."/>
            <person name="Ram A.F."/>
            <person name="Ramon A."/>
            <person name="Rauscher S."/>
            <person name="Record E."/>
            <person name="Riano-Pachon D.M."/>
            <person name="Robert V."/>
            <person name="Roehrig J."/>
            <person name="Ruller R."/>
            <person name="Salamov A."/>
            <person name="Salih N.S."/>
            <person name="Samson R.A."/>
            <person name="Sandor E."/>
            <person name="Sanguinetti M."/>
            <person name="Schuetze T."/>
            <person name="Sepcic K."/>
            <person name="Shelest E."/>
            <person name="Sherlock G."/>
            <person name="Sophianopoulou V."/>
            <person name="Squina F.M."/>
            <person name="Sun H."/>
            <person name="Susca A."/>
            <person name="Todd R.B."/>
            <person name="Tsang A."/>
            <person name="Unkles S.E."/>
            <person name="van de Wiele N."/>
            <person name="van Rossen-Uffink D."/>
            <person name="Oliveira J.V."/>
            <person name="Vesth T.C."/>
            <person name="Visser J."/>
            <person name="Yu J.-H."/>
            <person name="Zhou M."/>
            <person name="Andersen M.R."/>
            <person name="Archer D.B."/>
            <person name="Baker S.E."/>
            <person name="Benoit I."/>
            <person name="Brakhage A.A."/>
            <person name="Braus G.H."/>
            <person name="Fischer R."/>
            <person name="Frisvad J.C."/>
            <person name="Goldman G.H."/>
            <person name="Houbraken J."/>
            <person name="Oakley B."/>
            <person name="Pocsi I."/>
            <person name="Scazzocchio C."/>
            <person name="Seiboth B."/>
            <person name="vanKuyk P.A."/>
            <person name="Wortman J."/>
            <person name="Dyer P.S."/>
            <person name="Grigoriev I.V."/>
        </authorList>
    </citation>
    <scope>NUCLEOTIDE SEQUENCE [LARGE SCALE GENOMIC DNA]</scope>
    <source>
        <strain evidence="2">CBS 516.65</strain>
    </source>
</reference>
<dbReference type="GeneID" id="34456797"/>
<dbReference type="RefSeq" id="XP_022401621.1">
    <property type="nucleotide sequence ID" value="XM_022540536.1"/>
</dbReference>
<dbReference type="VEuPathDB" id="FungiDB:ASPGLDRAFT_125098"/>
<protein>
    <recommendedName>
        <fullName evidence="3">Peptidase A2 domain-containing protein</fullName>
    </recommendedName>
</protein>
<dbReference type="Pfam" id="PF13650">
    <property type="entry name" value="Asp_protease_2"/>
    <property type="match status" value="1"/>
</dbReference>
<dbReference type="Proteomes" id="UP000184300">
    <property type="component" value="Unassembled WGS sequence"/>
</dbReference>
<evidence type="ECO:0000313" key="1">
    <source>
        <dbReference type="EMBL" id="OJJ84923.1"/>
    </source>
</evidence>
<proteinExistence type="predicted"/>
<keyword evidence="2" id="KW-1185">Reference proteome</keyword>
<dbReference type="InterPro" id="IPR021109">
    <property type="entry name" value="Peptidase_aspartic_dom_sf"/>
</dbReference>
<gene>
    <name evidence="1" type="ORF">ASPGLDRAFT_125098</name>
</gene>
<name>A0A1L9VLX9_ASPGL</name>
<dbReference type="EMBL" id="KV878896">
    <property type="protein sequence ID" value="OJJ84923.1"/>
    <property type="molecule type" value="Genomic_DNA"/>
</dbReference>
<evidence type="ECO:0008006" key="3">
    <source>
        <dbReference type="Google" id="ProtNLM"/>
    </source>
</evidence>